<proteinExistence type="predicted"/>
<comment type="caution">
    <text evidence="1">The sequence shown here is derived from an EMBL/GenBank/DDBJ whole genome shotgun (WGS) entry which is preliminary data.</text>
</comment>
<accession>A0ABV2PPF9</accession>
<name>A0ABV2PPF9_9BACI</name>
<sequence length="36" mass="3947">MPKIVNHEERKASIAKATWKVIARDGLKGATVRSIA</sequence>
<protein>
    <submittedName>
        <fullName evidence="1">DNA-binding transcriptional regulator YbjK</fullName>
    </submittedName>
</protein>
<dbReference type="Proteomes" id="UP001549363">
    <property type="component" value="Unassembled WGS sequence"/>
</dbReference>
<dbReference type="Gene3D" id="1.10.357.10">
    <property type="entry name" value="Tetracycline Repressor, domain 2"/>
    <property type="match status" value="1"/>
</dbReference>
<organism evidence="1 2">
    <name type="scientific">Lysinibacillus parviboronicapiens</name>
    <dbReference type="NCBI Taxonomy" id="436516"/>
    <lineage>
        <taxon>Bacteria</taxon>
        <taxon>Bacillati</taxon>
        <taxon>Bacillota</taxon>
        <taxon>Bacilli</taxon>
        <taxon>Bacillales</taxon>
        <taxon>Bacillaceae</taxon>
        <taxon>Lysinibacillus</taxon>
    </lineage>
</organism>
<evidence type="ECO:0000313" key="1">
    <source>
        <dbReference type="EMBL" id="MET4562444.1"/>
    </source>
</evidence>
<reference evidence="1 2" key="1">
    <citation type="submission" date="2024-06" db="EMBL/GenBank/DDBJ databases">
        <title>Sorghum-associated microbial communities from plants grown in Nebraska, USA.</title>
        <authorList>
            <person name="Schachtman D."/>
        </authorList>
    </citation>
    <scope>NUCLEOTIDE SEQUENCE [LARGE SCALE GENOMIC DNA]</scope>
    <source>
        <strain evidence="1 2">736</strain>
    </source>
</reference>
<gene>
    <name evidence="1" type="ORF">ABIA69_003634</name>
</gene>
<keyword evidence="1" id="KW-0238">DNA-binding</keyword>
<dbReference type="EMBL" id="JBEPSB010000020">
    <property type="protein sequence ID" value="MET4562444.1"/>
    <property type="molecule type" value="Genomic_DNA"/>
</dbReference>
<dbReference type="GO" id="GO:0003677">
    <property type="term" value="F:DNA binding"/>
    <property type="evidence" value="ECO:0007669"/>
    <property type="project" value="UniProtKB-KW"/>
</dbReference>
<evidence type="ECO:0000313" key="2">
    <source>
        <dbReference type="Proteomes" id="UP001549363"/>
    </source>
</evidence>
<keyword evidence="2" id="KW-1185">Reference proteome</keyword>